<gene>
    <name evidence="2" type="ORF">GJV78_18505</name>
</gene>
<keyword evidence="1" id="KW-1133">Transmembrane helix</keyword>
<feature type="transmembrane region" description="Helical" evidence="1">
    <location>
        <begin position="229"/>
        <end position="251"/>
    </location>
</feature>
<protein>
    <submittedName>
        <fullName evidence="2">Uncharacterized protein</fullName>
    </submittedName>
</protein>
<feature type="transmembrane region" description="Helical" evidence="1">
    <location>
        <begin position="162"/>
        <end position="182"/>
    </location>
</feature>
<organism evidence="2 3">
    <name type="scientific">Intestinirhabdus alba</name>
    <dbReference type="NCBI Taxonomy" id="2899544"/>
    <lineage>
        <taxon>Bacteria</taxon>
        <taxon>Pseudomonadati</taxon>
        <taxon>Pseudomonadota</taxon>
        <taxon>Gammaproteobacteria</taxon>
        <taxon>Enterobacterales</taxon>
        <taxon>Enterobacteriaceae</taxon>
        <taxon>Intestinirhabdus</taxon>
    </lineage>
</organism>
<evidence type="ECO:0000256" key="1">
    <source>
        <dbReference type="SAM" id="Phobius"/>
    </source>
</evidence>
<keyword evidence="1" id="KW-0812">Transmembrane</keyword>
<evidence type="ECO:0000313" key="2">
    <source>
        <dbReference type="EMBL" id="MTH48211.1"/>
    </source>
</evidence>
<accession>A0A6L6IMW4</accession>
<dbReference type="OrthoDB" id="6629244at2"/>
<proteinExistence type="predicted"/>
<dbReference type="AlphaFoldDB" id="A0A6L6IMW4"/>
<feature type="transmembrane region" description="Helical" evidence="1">
    <location>
        <begin position="110"/>
        <end position="126"/>
    </location>
</feature>
<feature type="transmembrane region" description="Helical" evidence="1">
    <location>
        <begin position="72"/>
        <end position="98"/>
    </location>
</feature>
<feature type="transmembrane region" description="Helical" evidence="1">
    <location>
        <begin position="132"/>
        <end position="150"/>
    </location>
</feature>
<keyword evidence="1" id="KW-0472">Membrane</keyword>
<dbReference type="Proteomes" id="UP000477739">
    <property type="component" value="Unassembled WGS sequence"/>
</dbReference>
<keyword evidence="3" id="KW-1185">Reference proteome</keyword>
<dbReference type="RefSeq" id="WP_155109694.1">
    <property type="nucleotide sequence ID" value="NZ_WMJZ01000031.1"/>
</dbReference>
<comment type="caution">
    <text evidence="2">The sequence shown here is derived from an EMBL/GenBank/DDBJ whole genome shotgun (WGS) entry which is preliminary data.</text>
</comment>
<evidence type="ECO:0000313" key="3">
    <source>
        <dbReference type="Proteomes" id="UP000477739"/>
    </source>
</evidence>
<reference evidence="2 3" key="1">
    <citation type="submission" date="2019-11" db="EMBL/GenBank/DDBJ databases">
        <title>Escherichia alba sp. nov. isolated from the gut of plastic-eating superworms Zophobas atratus.</title>
        <authorList>
            <person name="Yang Y."/>
        </authorList>
    </citation>
    <scope>NUCLEOTIDE SEQUENCE [LARGE SCALE GENOMIC DNA]</scope>
    <source>
        <strain evidence="3">BIT-B35</strain>
    </source>
</reference>
<sequence>MEKIHFKYRNNKLLRHPLYRSFHQTLSFFFSHLPQISVLFAAIGFINIWIYLSRIEQLNLLPSFLASPATLLAIFASMSLIIILWGLMLLMPTILFLFSAVINSKKKTEKAIAHAIVISVTLAVLGTTDTTIATGSLIFIITFYLCYFLWQYIQNKNLKTLWGFFKGLYLNIPTLIIITFIYDKAELVHIGRFGKIYILIIYLFLIYMPLIICKNIISKKKLPKKDLLVVGFLIVALVTIYFTAMSTPGLFIKLNNYTISLAGLRSEQKIWHKVKRQSFPSGWLEANWQDLKESGEEAWIQGYPVIQNNNILFLCPEAVHNQMNQYILSRLNLFIQEKSGSMDTRSCILLEKNSESSVKAINE</sequence>
<feature type="transmembrane region" description="Helical" evidence="1">
    <location>
        <begin position="194"/>
        <end position="217"/>
    </location>
</feature>
<dbReference type="EMBL" id="WMJZ01000031">
    <property type="protein sequence ID" value="MTH48211.1"/>
    <property type="molecule type" value="Genomic_DNA"/>
</dbReference>
<feature type="transmembrane region" description="Helical" evidence="1">
    <location>
        <begin position="28"/>
        <end position="52"/>
    </location>
</feature>
<name>A0A6L6IMW4_9ENTR</name>